<dbReference type="EMBL" id="JAUUTY010000006">
    <property type="protein sequence ID" value="KAK1614991.1"/>
    <property type="molecule type" value="Genomic_DNA"/>
</dbReference>
<evidence type="ECO:0000256" key="2">
    <source>
        <dbReference type="ARBA" id="ARBA00022827"/>
    </source>
</evidence>
<dbReference type="Gene3D" id="3.40.462.20">
    <property type="match status" value="1"/>
</dbReference>
<dbReference type="AlphaFoldDB" id="A0AAD8R7V8"/>
<evidence type="ECO:0000259" key="3">
    <source>
        <dbReference type="Pfam" id="PF08031"/>
    </source>
</evidence>
<keyword evidence="2" id="KW-0274">FAD</keyword>
<feature type="domain" description="Berberine/berberine-like" evidence="3">
    <location>
        <begin position="172"/>
        <end position="228"/>
    </location>
</feature>
<dbReference type="Gene3D" id="3.30.465.10">
    <property type="match status" value="1"/>
</dbReference>
<organism evidence="5 6">
    <name type="scientific">Lolium multiflorum</name>
    <name type="common">Italian ryegrass</name>
    <name type="synonym">Lolium perenne subsp. multiflorum</name>
    <dbReference type="NCBI Taxonomy" id="4521"/>
    <lineage>
        <taxon>Eukaryota</taxon>
        <taxon>Viridiplantae</taxon>
        <taxon>Streptophyta</taxon>
        <taxon>Embryophyta</taxon>
        <taxon>Tracheophyta</taxon>
        <taxon>Spermatophyta</taxon>
        <taxon>Magnoliopsida</taxon>
        <taxon>Liliopsida</taxon>
        <taxon>Poales</taxon>
        <taxon>Poaceae</taxon>
        <taxon>BOP clade</taxon>
        <taxon>Pooideae</taxon>
        <taxon>Poodae</taxon>
        <taxon>Poeae</taxon>
        <taxon>Poeae Chloroplast Group 2 (Poeae type)</taxon>
        <taxon>Loliodinae</taxon>
        <taxon>Loliinae</taxon>
        <taxon>Lolium</taxon>
    </lineage>
</organism>
<evidence type="ECO:0000256" key="1">
    <source>
        <dbReference type="ARBA" id="ARBA00022630"/>
    </source>
</evidence>
<dbReference type="Proteomes" id="UP001231189">
    <property type="component" value="Unassembled WGS sequence"/>
</dbReference>
<reference evidence="5" key="1">
    <citation type="submission" date="2023-07" db="EMBL/GenBank/DDBJ databases">
        <title>A chromosome-level genome assembly of Lolium multiflorum.</title>
        <authorList>
            <person name="Chen Y."/>
            <person name="Copetti D."/>
            <person name="Kolliker R."/>
            <person name="Studer B."/>
        </authorList>
    </citation>
    <scope>NUCLEOTIDE SEQUENCE</scope>
    <source>
        <strain evidence="5">02402/16</strain>
        <tissue evidence="5">Leaf</tissue>
    </source>
</reference>
<name>A0AAD8R7V8_LOLMU</name>
<comment type="caution">
    <text evidence="5">The sequence shown here is derived from an EMBL/GenBank/DDBJ whole genome shotgun (WGS) entry which is preliminary data.</text>
</comment>
<evidence type="ECO:0000313" key="4">
    <source>
        <dbReference type="EMBL" id="KAK1614991.1"/>
    </source>
</evidence>
<dbReference type="GO" id="GO:0016491">
    <property type="term" value="F:oxidoreductase activity"/>
    <property type="evidence" value="ECO:0007669"/>
    <property type="project" value="InterPro"/>
</dbReference>
<dbReference type="PANTHER" id="PTHR32448">
    <property type="entry name" value="OS08G0158400 PROTEIN"/>
    <property type="match status" value="1"/>
</dbReference>
<keyword evidence="1" id="KW-0285">Flavoprotein</keyword>
<proteinExistence type="predicted"/>
<dbReference type="InterPro" id="IPR012951">
    <property type="entry name" value="BBE"/>
</dbReference>
<dbReference type="EMBL" id="JAUUTY010000006">
    <property type="protein sequence ID" value="KAK1614994.1"/>
    <property type="molecule type" value="Genomic_DNA"/>
</dbReference>
<dbReference type="GO" id="GO:0050660">
    <property type="term" value="F:flavin adenine dinucleotide binding"/>
    <property type="evidence" value="ECO:0007669"/>
    <property type="project" value="InterPro"/>
</dbReference>
<evidence type="ECO:0000313" key="5">
    <source>
        <dbReference type="EMBL" id="KAK1614994.1"/>
    </source>
</evidence>
<evidence type="ECO:0000313" key="6">
    <source>
        <dbReference type="Proteomes" id="UP001231189"/>
    </source>
</evidence>
<sequence>MHVPAEPREVDVAEINYCKSNGLLRACMHRELRPIDAAEQGNHTGTCLFETDLESTALSNVGTPEEVLLNRTSGLDISAEGKSDYVRRPISKDAWNDIFSWFGSGLIMLEPHGGFIGSVPNATTPYPHRDGVLYVIQYLVFWPGANGATPQTWLHDFYDFMGQHVTANPREAYVNFRDLDIGQNAVVDDVSTFESGQVWGERYFMGNFRRLAMVKAQVDPTDYFRNEQTTPPLLHRRN</sequence>
<accession>A0AAD8R7V8</accession>
<dbReference type="Pfam" id="PF08031">
    <property type="entry name" value="BBE"/>
    <property type="match status" value="1"/>
</dbReference>
<keyword evidence="6" id="KW-1185">Reference proteome</keyword>
<protein>
    <recommendedName>
        <fullName evidence="3">Berberine/berberine-like domain-containing protein</fullName>
    </recommendedName>
</protein>
<dbReference type="InterPro" id="IPR016169">
    <property type="entry name" value="FAD-bd_PCMH_sub2"/>
</dbReference>
<gene>
    <name evidence="4" type="ORF">QYE76_020508</name>
    <name evidence="5" type="ORF">QYE76_020511</name>
</gene>